<sequence length="1425" mass="159810">MSKRKDNDFMDVDYDSDISMGDDDDFKVSKGKGKGKAVDKKKKEKGKGKPKDVQAYTWEANFARSWDTVQEDEGGSLQGAVNEFMARGRRRRLLTPGSAIRRTIIRHLVLLLDLSLAMLDRDMRPTRFDLTLQYAREFIVEWFDQNPLGQMGVVGMRAGLGERIGEMTGNPQDVLKAISERHKLEPTGDPSLQNAIEMARNSMSHLPTHSSREILIIFGSLTTCDPGNIHDTLDACVKSKIRISVVALAAEMKICRELCDKTGGQFGVALNEGHFKDLLFEMVPPPAQRNMTSRGGNPAADLMMMGFPTRLPDTSPQSLCVCHSELKSEGFLCPRCLAKICDIPTDCDICGLMVPVRCSVGPTPHLFMVDLLMHSRQMLQDASFTPDCHACGRLFPTTPLTTVTEGLSPTAGLDAWPSPDIDIKLLYCGCWYGYQDHNFLIRWSRKFPYARQQIRLYLREGMSHDATRMKLRRVAPAWKLGSCGRGTECWFGHDPEAQQHHRNTHQTQVTGVEEQRRKGVRREGREQARTADEERALEALRVGEAARQARVVQQEALRKARDAEYQTRLAEIAREEGTQAIQRIITGSLVTFGSGLDVQDLVTGFECCTVQIKNLPADARETEIAKIFLDRGVEASRFLIQDNKAALDGRRTVKVVTDADGGEAMAVDSEDIELRNEKLEVEVGPYNLPGGMGTSGFQDTDVLTISWRSPYVCFVAGFDDMETTRRKAEALNSQVLMGRRVKVEINVPPPDSMATDFNANSIMVGIANTAVDETDIRDFTGASFVKRIGQDVQQQGDQFVIDSLRRHIARISPGLVPLGESNNSQKSADVIVTVEVRLNSREEADRVYQLLGDGTFPRNMNIKESMFWLHLPAPMQYTLIIAASQYSAQKHQWDSLVESIKDQNACNLAITELRSMGVIQIRLVGKVREAVGALKVRVEHLAAGEKIEGWHRSLGHSKSQFIRAVVQDTGGFLRADYRRKILKAYGKPDVVDAIRRMVEAELQKLASKEWCFTLQKRSVGFFICQGVPALQEMFGSENVHFNATSRLILVRGEEARHTLKSFVNQAAEEAKISIAASVPVEQICPVCYDNVSNPLVLGCKHAYCTPCMRHLLTSAEESDKFPLTCVGEECGEPIPIPIVQRFLTPADFARLLEVAFRSHITRNPKGLRYCKTPDCVQIYRATEDKTRTDCAVQCPSCFSIVCSACHEEGHDGISCADARLLRDHDDLSEAWIRQAKRCPNCQAPIEKSGGCNHICGAHICWKCMGVFSANAIYPHMGAEHGGHTDVEEEVIPGRINDGEQEQALPHAGEARQGAAPNSNPLPVRADQPLFAELAIEHMEVRLLEDQLQQLERTRQATEEHRQTVREALEAQRLRVQEQRQREAYQKRMLAVEREQEAKRESDRQERERQERERRRQERGWGCTIM</sequence>
<accession>A0ACB7IU59</accession>
<gene>
    <name evidence="1" type="ORF">CCMSSC00406_0005508</name>
</gene>
<proteinExistence type="predicted"/>
<organism evidence="1 2">
    <name type="scientific">Pleurotus cornucopiae</name>
    <name type="common">Cornucopia mushroom</name>
    <dbReference type="NCBI Taxonomy" id="5321"/>
    <lineage>
        <taxon>Eukaryota</taxon>
        <taxon>Fungi</taxon>
        <taxon>Dikarya</taxon>
        <taxon>Basidiomycota</taxon>
        <taxon>Agaricomycotina</taxon>
        <taxon>Agaricomycetes</taxon>
        <taxon>Agaricomycetidae</taxon>
        <taxon>Agaricales</taxon>
        <taxon>Pleurotineae</taxon>
        <taxon>Pleurotaceae</taxon>
        <taxon>Pleurotus</taxon>
    </lineage>
</organism>
<evidence type="ECO:0000313" key="2">
    <source>
        <dbReference type="Proteomes" id="UP000824881"/>
    </source>
</evidence>
<keyword evidence="2" id="KW-1185">Reference proteome</keyword>
<evidence type="ECO:0000313" key="1">
    <source>
        <dbReference type="EMBL" id="KAG9221053.1"/>
    </source>
</evidence>
<reference evidence="1 2" key="1">
    <citation type="journal article" date="2021" name="Appl. Environ. Microbiol.">
        <title>Genetic linkage and physical mapping for an oyster mushroom Pleurotus cornucopiae and QTL analysis for the trait cap color.</title>
        <authorList>
            <person name="Zhang Y."/>
            <person name="Gao W."/>
            <person name="Sonnenberg A."/>
            <person name="Chen Q."/>
            <person name="Zhang J."/>
            <person name="Huang C."/>
        </authorList>
    </citation>
    <scope>NUCLEOTIDE SEQUENCE [LARGE SCALE GENOMIC DNA]</scope>
    <source>
        <strain evidence="1">CCMSSC00406</strain>
    </source>
</reference>
<dbReference type="EMBL" id="WQMT02000007">
    <property type="protein sequence ID" value="KAG9221053.1"/>
    <property type="molecule type" value="Genomic_DNA"/>
</dbReference>
<comment type="caution">
    <text evidence="1">The sequence shown here is derived from an EMBL/GenBank/DDBJ whole genome shotgun (WGS) entry which is preliminary data.</text>
</comment>
<name>A0ACB7IU59_PLECO</name>
<protein>
    <submittedName>
        <fullName evidence="1">Uncharacterized protein</fullName>
    </submittedName>
</protein>
<dbReference type="Proteomes" id="UP000824881">
    <property type="component" value="Unassembled WGS sequence"/>
</dbReference>